<evidence type="ECO:0000313" key="4">
    <source>
        <dbReference type="Proteomes" id="UP000244338"/>
    </source>
</evidence>
<feature type="domain" description="Beta-lactamase-related" evidence="2">
    <location>
        <begin position="10"/>
        <end position="437"/>
    </location>
</feature>
<reference evidence="4" key="1">
    <citation type="journal article" date="2018" name="Sci. Rep.">
        <title>Lignite coal burning seam in the remote Altai Mountains harbors a hydrogen-driven thermophilic microbial community.</title>
        <authorList>
            <person name="Kadnikov V.V."/>
            <person name="Mardanov A.V."/>
            <person name="Ivasenko D.A."/>
            <person name="Antsiferov D.V."/>
            <person name="Beletsky A.V."/>
            <person name="Karnachuk O.V."/>
            <person name="Ravin N.V."/>
        </authorList>
    </citation>
    <scope>NUCLEOTIDE SEQUENCE [LARGE SCALE GENOMIC DNA]</scope>
</reference>
<dbReference type="InterPro" id="IPR050789">
    <property type="entry name" value="Diverse_Enzym_Activities"/>
</dbReference>
<dbReference type="InterPro" id="IPR012338">
    <property type="entry name" value="Beta-lactam/transpept-like"/>
</dbReference>
<dbReference type="InterPro" id="IPR001466">
    <property type="entry name" value="Beta-lactam-related"/>
</dbReference>
<evidence type="ECO:0000256" key="1">
    <source>
        <dbReference type="ARBA" id="ARBA00022801"/>
    </source>
</evidence>
<dbReference type="PANTHER" id="PTHR43283:SF11">
    <property type="entry name" value="BETA-LACTAMASE-RELATED DOMAIN-CONTAINING PROTEIN"/>
    <property type="match status" value="1"/>
</dbReference>
<name>A0A2R6Y1Y2_9BACL</name>
<dbReference type="Proteomes" id="UP000244338">
    <property type="component" value="Unassembled WGS sequence"/>
</dbReference>
<dbReference type="EMBL" id="PEBX01000022">
    <property type="protein sequence ID" value="PTQ56642.1"/>
    <property type="molecule type" value="Genomic_DNA"/>
</dbReference>
<keyword evidence="1" id="KW-0378">Hydrolase</keyword>
<protein>
    <submittedName>
        <fullName evidence="3">Beta-lactamase</fullName>
    </submittedName>
</protein>
<proteinExistence type="predicted"/>
<sequence>MAYDLNRVIQVIEDGLSEGIFPGIVILIKRRGRVVLYEAFGYAEQVPKERSMEKTMIFDLASLTKVMATLPAVLRTVEQGKLGLEDRVSRYVPGWLSKNQATGDKVHAQKAAVTIHHLLIHTSGLPAWRPYYLVARSGEAYEALIAAEPLAHAPGARVVYSDLGFILLGRILERIWDRPLDEVARLLVFDPLNLKDTGYRRLSLLRACAAGDFQVGDGEAGDDEAGAVPFLQRPRSQFVATERMNGYERQAAESFVAQFPQESSMTAQGAGGGQSDIRFCPTLDDVALLPWRTGTICGEVHDGNAYYGLHGVSGHAGLFSTAQDVAAYLSMWRDRGRVGRRNFLSESIVRYATQNHTAHLNSARALGFEAAPTQGTPAWEGGCSAGTAASSGAFGHTGFTGTSMWYDPYTDTEVVALTNRVHPYPREGIVPWRRKLHAAAFGK</sequence>
<dbReference type="SUPFAM" id="SSF56601">
    <property type="entry name" value="beta-lactamase/transpeptidase-like"/>
    <property type="match status" value="1"/>
</dbReference>
<comment type="caution">
    <text evidence="3">The sequence shown here is derived from an EMBL/GenBank/DDBJ whole genome shotgun (WGS) entry which is preliminary data.</text>
</comment>
<dbReference type="Gene3D" id="3.40.710.10">
    <property type="entry name" value="DD-peptidase/beta-lactamase superfamily"/>
    <property type="match status" value="1"/>
</dbReference>
<dbReference type="GO" id="GO:0016787">
    <property type="term" value="F:hydrolase activity"/>
    <property type="evidence" value="ECO:0007669"/>
    <property type="project" value="UniProtKB-KW"/>
</dbReference>
<dbReference type="PANTHER" id="PTHR43283">
    <property type="entry name" value="BETA-LACTAMASE-RELATED"/>
    <property type="match status" value="1"/>
</dbReference>
<gene>
    <name evidence="3" type="ORF">BSOLF_2792</name>
</gene>
<dbReference type="Pfam" id="PF00144">
    <property type="entry name" value="Beta-lactamase"/>
    <property type="match status" value="1"/>
</dbReference>
<accession>A0A2R6Y1Y2</accession>
<evidence type="ECO:0000259" key="2">
    <source>
        <dbReference type="Pfam" id="PF00144"/>
    </source>
</evidence>
<organism evidence="3 4">
    <name type="scientific">Candidatus Carbonibacillus altaicus</name>
    <dbReference type="NCBI Taxonomy" id="2163959"/>
    <lineage>
        <taxon>Bacteria</taxon>
        <taxon>Bacillati</taxon>
        <taxon>Bacillota</taxon>
        <taxon>Bacilli</taxon>
        <taxon>Bacillales</taxon>
        <taxon>Candidatus Carbonibacillus</taxon>
    </lineage>
</organism>
<dbReference type="AlphaFoldDB" id="A0A2R6Y1Y2"/>
<evidence type="ECO:0000313" key="3">
    <source>
        <dbReference type="EMBL" id="PTQ56642.1"/>
    </source>
</evidence>